<name>A0A7J3X7I4_THEPE</name>
<dbReference type="SUPFAM" id="SSF54211">
    <property type="entry name" value="Ribosomal protein S5 domain 2-like"/>
    <property type="match status" value="1"/>
</dbReference>
<dbReference type="InterPro" id="IPR012043">
    <property type="entry name" value="PoK"/>
</dbReference>
<dbReference type="GO" id="GO:0015937">
    <property type="term" value="P:coenzyme A biosynthetic process"/>
    <property type="evidence" value="ECO:0007669"/>
    <property type="project" value="UniProtKB-UniPathway"/>
</dbReference>
<dbReference type="PIRSF" id="PIRSF016896">
    <property type="entry name" value="GHMP_arc_MJ0969"/>
    <property type="match status" value="1"/>
</dbReference>
<evidence type="ECO:0000313" key="2">
    <source>
        <dbReference type="EMBL" id="HHP05136.1"/>
    </source>
</evidence>
<dbReference type="PANTHER" id="PTHR42282">
    <property type="entry name" value="PANTOATE KINASE-RELATED"/>
    <property type="match status" value="1"/>
</dbReference>
<dbReference type="Pfam" id="PF00288">
    <property type="entry name" value="GHMP_kinases_N"/>
    <property type="match status" value="1"/>
</dbReference>
<dbReference type="HAMAP" id="MF_02223">
    <property type="entry name" value="Pantoate_kinase"/>
    <property type="match status" value="1"/>
</dbReference>
<dbReference type="EMBL" id="DRZM01000156">
    <property type="protein sequence ID" value="HHP05136.1"/>
    <property type="molecule type" value="Genomic_DNA"/>
</dbReference>
<dbReference type="PANTHER" id="PTHR42282:SF1">
    <property type="entry name" value="PANTOATE KINASE"/>
    <property type="match status" value="1"/>
</dbReference>
<feature type="domain" description="GHMP kinase N-terminal" evidence="1">
    <location>
        <begin position="73"/>
        <end position="137"/>
    </location>
</feature>
<evidence type="ECO:0000259" key="1">
    <source>
        <dbReference type="Pfam" id="PF00288"/>
    </source>
</evidence>
<protein>
    <recommendedName>
        <fullName evidence="1">GHMP kinase N-terminal domain-containing protein</fullName>
    </recommendedName>
</protein>
<reference evidence="2" key="1">
    <citation type="journal article" date="2020" name="mSystems">
        <title>Genome- and Community-Level Interaction Insights into Carbon Utilization and Element Cycling Functions of Hydrothermarchaeota in Hydrothermal Sediment.</title>
        <authorList>
            <person name="Zhou Z."/>
            <person name="Liu Y."/>
            <person name="Xu W."/>
            <person name="Pan J."/>
            <person name="Luo Z.H."/>
            <person name="Li M."/>
        </authorList>
    </citation>
    <scope>NUCLEOTIDE SEQUENCE [LARGE SCALE GENOMIC DNA]</scope>
    <source>
        <strain evidence="2">SpSt-1125</strain>
    </source>
</reference>
<dbReference type="GO" id="GO:0005524">
    <property type="term" value="F:ATP binding"/>
    <property type="evidence" value="ECO:0007669"/>
    <property type="project" value="InterPro"/>
</dbReference>
<proteinExistence type="inferred from homology"/>
<sequence>VLPRLCAEAWSPAGLSGLWEACLVPGDELRTGARGAGMTLAKGVRVQVCLREEPGVKTVVNGVEGDFAVARTATTLLLERAGREVGLLVEQWIEVPVGGGLGTSGASALAVALAAAEVLGLKMSYREVAQVAHVTDVRCGTGLGTVSGLAVGGAVIVEEPGAPGYDSVDRMLFDPSLKVVVGFFGPIVKSQVLRSDGLSRVNALGRKALEELKREPTVEKFLEVSRRFTLEAGLATGNVLRAFEALSKIPVLGYSQAQVGDTVFVVADRDVAAEAAQLLESLGARALVTDVSWEPARLL</sequence>
<dbReference type="InterPro" id="IPR006204">
    <property type="entry name" value="GHMP_kinase_N_dom"/>
</dbReference>
<accession>A0A7J3X7I4</accession>
<dbReference type="AlphaFoldDB" id="A0A7J3X7I4"/>
<dbReference type="Gene3D" id="3.30.230.10">
    <property type="match status" value="1"/>
</dbReference>
<comment type="caution">
    <text evidence="2">The sequence shown here is derived from an EMBL/GenBank/DDBJ whole genome shotgun (WGS) entry which is preliminary data.</text>
</comment>
<gene>
    <name evidence="2" type="ORF">ENM88_05240</name>
</gene>
<organism evidence="2">
    <name type="scientific">Thermofilum pendens</name>
    <dbReference type="NCBI Taxonomy" id="2269"/>
    <lineage>
        <taxon>Archaea</taxon>
        <taxon>Thermoproteota</taxon>
        <taxon>Thermoprotei</taxon>
        <taxon>Thermofilales</taxon>
        <taxon>Thermofilaceae</taxon>
        <taxon>Thermofilum</taxon>
    </lineage>
</organism>
<dbReference type="InterPro" id="IPR014721">
    <property type="entry name" value="Ribsml_uS5_D2-typ_fold_subgr"/>
</dbReference>
<dbReference type="UniPathway" id="UPA00241"/>
<dbReference type="InterPro" id="IPR020568">
    <property type="entry name" value="Ribosomal_Su5_D2-typ_SF"/>
</dbReference>
<feature type="non-terminal residue" evidence="2">
    <location>
        <position position="1"/>
    </location>
</feature>